<dbReference type="OrthoDB" id="20872at2759"/>
<feature type="domain" description="Heterokaryon incompatibility" evidence="1">
    <location>
        <begin position="22"/>
        <end position="106"/>
    </location>
</feature>
<evidence type="ECO:0000259" key="1">
    <source>
        <dbReference type="Pfam" id="PF06985"/>
    </source>
</evidence>
<name>A0A010QG34_9PEZI</name>
<dbReference type="Pfam" id="PF06985">
    <property type="entry name" value="HET"/>
    <property type="match status" value="1"/>
</dbReference>
<evidence type="ECO:0000259" key="2">
    <source>
        <dbReference type="Pfam" id="PF26640"/>
    </source>
</evidence>
<dbReference type="InterPro" id="IPR058525">
    <property type="entry name" value="DUF8212"/>
</dbReference>
<dbReference type="Pfam" id="PF26640">
    <property type="entry name" value="DUF8212"/>
    <property type="match status" value="1"/>
</dbReference>
<feature type="domain" description="DUF8212" evidence="2">
    <location>
        <begin position="222"/>
        <end position="282"/>
    </location>
</feature>
<evidence type="ECO:0000313" key="4">
    <source>
        <dbReference type="Proteomes" id="UP000020467"/>
    </source>
</evidence>
<protein>
    <submittedName>
        <fullName evidence="3">HET domain-containing protein</fullName>
    </submittedName>
</protein>
<comment type="caution">
    <text evidence="3">The sequence shown here is derived from an EMBL/GenBank/DDBJ whole genome shotgun (WGS) entry which is preliminary data.</text>
</comment>
<sequence>MYLLETNTLKLHEFVEGQVPVYAILSHTWGKEEILFRDLEKGPSDKDGWIKIQSACRVASERGYNWIWIDTCCIDKASSSELSEAINSMFRWYKEADLCLAYLSDVVYSEPRNDECKMILTGSRWFTRGWTLQELLAPSSLDFYDRNWALVGPRTLFRSAIQKRTGIDSIYLSGERGLASASVAERMSWASQRTTTRIEDVAYCLLGIFDVNMPLIYGEGVKAFWRLQEAIIRDNDDQSIFAWGDPHEGNVVRIPNSLDGCSLLASSPKDFTYSGDIIPVFHVLPSARVRIENSGITIMTPLLAETPSKWVKGPSNAFLAPLLCRRRTNTFNTIALSLHSTKRPSPDLDHPDGMSYYRVSNERFTFPMTAWVSERLCSAFIYFKASRRFRNIDERGYAPNWGCAIRTLPKGCHLGVPYSSTWGHQHGEMQSAVLPITGRLLGSYGLASPIVIPLRGPSPQENGWEGSLALVLQYQYMMTENSDRRFVSFERTPSWMINRVVVVPRRFTIVDVAQTVQAESEAWPAEYVRRISGASRRMKAASSTDLFDRSSLRTFTRFHVGVSIEPVHRNLQIVDVEDLMGVSVSLEVDHNGIYTPVKGVP</sequence>
<evidence type="ECO:0000313" key="3">
    <source>
        <dbReference type="EMBL" id="EXF75735.1"/>
    </source>
</evidence>
<dbReference type="STRING" id="1445577.A0A010QG34"/>
<dbReference type="AlphaFoldDB" id="A0A010QG34"/>
<dbReference type="eggNOG" id="KOG4177">
    <property type="taxonomic scope" value="Eukaryota"/>
</dbReference>
<proteinExistence type="predicted"/>
<keyword evidence="4" id="KW-1185">Reference proteome</keyword>
<organism evidence="3 4">
    <name type="scientific">Colletotrichum fioriniae PJ7</name>
    <dbReference type="NCBI Taxonomy" id="1445577"/>
    <lineage>
        <taxon>Eukaryota</taxon>
        <taxon>Fungi</taxon>
        <taxon>Dikarya</taxon>
        <taxon>Ascomycota</taxon>
        <taxon>Pezizomycotina</taxon>
        <taxon>Sordariomycetes</taxon>
        <taxon>Hypocreomycetidae</taxon>
        <taxon>Glomerellales</taxon>
        <taxon>Glomerellaceae</taxon>
        <taxon>Colletotrichum</taxon>
        <taxon>Colletotrichum acutatum species complex</taxon>
    </lineage>
</organism>
<dbReference type="HOGENOM" id="CLU_000288_138_11_1"/>
<dbReference type="EMBL" id="JARH01000888">
    <property type="protein sequence ID" value="EXF75735.1"/>
    <property type="molecule type" value="Genomic_DNA"/>
</dbReference>
<gene>
    <name evidence="3" type="ORF">CFIO01_05331</name>
</gene>
<dbReference type="PANTHER" id="PTHR10622">
    <property type="entry name" value="HET DOMAIN-CONTAINING PROTEIN"/>
    <property type="match status" value="1"/>
</dbReference>
<accession>A0A010QG34</accession>
<reference evidence="3 4" key="1">
    <citation type="submission" date="2014-02" db="EMBL/GenBank/DDBJ databases">
        <title>The genome sequence of Colletotrichum fioriniae PJ7.</title>
        <authorList>
            <person name="Baroncelli R."/>
            <person name="Thon M.R."/>
        </authorList>
    </citation>
    <scope>NUCLEOTIDE SEQUENCE [LARGE SCALE GENOMIC DNA]</scope>
    <source>
        <strain evidence="3 4">PJ7</strain>
    </source>
</reference>
<dbReference type="InterPro" id="IPR010730">
    <property type="entry name" value="HET"/>
</dbReference>
<dbReference type="Proteomes" id="UP000020467">
    <property type="component" value="Unassembled WGS sequence"/>
</dbReference>
<dbReference type="PANTHER" id="PTHR10622:SF10">
    <property type="entry name" value="HET DOMAIN-CONTAINING PROTEIN"/>
    <property type="match status" value="1"/>
</dbReference>
<dbReference type="KEGG" id="cfj:CFIO01_05331"/>